<feature type="compositionally biased region" description="Basic and acidic residues" evidence="1">
    <location>
        <begin position="36"/>
        <end position="47"/>
    </location>
</feature>
<dbReference type="Proteomes" id="UP001154282">
    <property type="component" value="Unassembled WGS sequence"/>
</dbReference>
<sequence>TVPSINSQVETLELKIQEGSSNRAIIHRSLIPGKTSDLKARGKESPKPPEPAKPSKAPKLMSSESPTESTTKMGTCVRCLAVGELKLAPKNDDSNYVVKSDDFKGDEELRLRVIHYRRKKRISGCFYADCPPNYPSFEGIFYYEHLPVTPDTKQKRDKSLEFAIDKYNKEKKDNLTLTGILHTNLETYGCMIFYVTFKGHSEKFGVQTYQTVVTCSKYYTGDHEVIIFRNGKGDYEDLLTPTDSSFQEYTRVKKELMCTLDGHVLLSDPFYEDFKRICAEQRERENARVKELM</sequence>
<comment type="caution">
    <text evidence="2">The sequence shown here is derived from an EMBL/GenBank/DDBJ whole genome shotgun (WGS) entry which is preliminary data.</text>
</comment>
<feature type="region of interest" description="Disordered" evidence="1">
    <location>
        <begin position="28"/>
        <end position="70"/>
    </location>
</feature>
<name>A0AAV0KKW3_9ROSI</name>
<feature type="non-terminal residue" evidence="2">
    <location>
        <position position="1"/>
    </location>
</feature>
<dbReference type="EMBL" id="CAMGYJ010000005">
    <property type="protein sequence ID" value="CAI0422455.1"/>
    <property type="molecule type" value="Genomic_DNA"/>
</dbReference>
<evidence type="ECO:0000313" key="2">
    <source>
        <dbReference type="EMBL" id="CAI0422455.1"/>
    </source>
</evidence>
<proteinExistence type="predicted"/>
<evidence type="ECO:0000256" key="1">
    <source>
        <dbReference type="SAM" id="MobiDB-lite"/>
    </source>
</evidence>
<reference evidence="2" key="1">
    <citation type="submission" date="2022-08" db="EMBL/GenBank/DDBJ databases">
        <authorList>
            <person name="Gutierrez-Valencia J."/>
        </authorList>
    </citation>
    <scope>NUCLEOTIDE SEQUENCE</scope>
</reference>
<accession>A0AAV0KKW3</accession>
<organism evidence="2 3">
    <name type="scientific">Linum tenue</name>
    <dbReference type="NCBI Taxonomy" id="586396"/>
    <lineage>
        <taxon>Eukaryota</taxon>
        <taxon>Viridiplantae</taxon>
        <taxon>Streptophyta</taxon>
        <taxon>Embryophyta</taxon>
        <taxon>Tracheophyta</taxon>
        <taxon>Spermatophyta</taxon>
        <taxon>Magnoliopsida</taxon>
        <taxon>eudicotyledons</taxon>
        <taxon>Gunneridae</taxon>
        <taxon>Pentapetalae</taxon>
        <taxon>rosids</taxon>
        <taxon>fabids</taxon>
        <taxon>Malpighiales</taxon>
        <taxon>Linaceae</taxon>
        <taxon>Linum</taxon>
    </lineage>
</organism>
<protein>
    <submittedName>
        <fullName evidence="2">Uncharacterized protein</fullName>
    </submittedName>
</protein>
<gene>
    <name evidence="2" type="ORF">LITE_LOCUS19134</name>
</gene>
<evidence type="ECO:0000313" key="3">
    <source>
        <dbReference type="Proteomes" id="UP001154282"/>
    </source>
</evidence>
<keyword evidence="3" id="KW-1185">Reference proteome</keyword>
<dbReference type="AlphaFoldDB" id="A0AAV0KKW3"/>